<gene>
    <name evidence="2" type="ORF">PAHAL_5G065900</name>
</gene>
<sequence length="138" mass="14462">MSGARAAAGGRGPMAQEMQRLPDHSGGGGGGRWGVRRRAVAQGAAIRVRGSATLARAEGSPSRCHRVEGGSTDRGGEGRGRGSRGERGRGGRGWQPMRRPPRLPLSGFRGTLDLLLPDLTCDDLLPARRLLCVEGVSN</sequence>
<reference evidence="2" key="1">
    <citation type="submission" date="2018-04" db="EMBL/GenBank/DDBJ databases">
        <title>WGS assembly of Panicum hallii.</title>
        <authorList>
            <person name="Lovell J."/>
            <person name="Jenkins J."/>
            <person name="Lowry D."/>
            <person name="Mamidi S."/>
            <person name="Sreedasyam A."/>
            <person name="Weng X."/>
            <person name="Barry K."/>
            <person name="Bonette J."/>
            <person name="Campitelli B."/>
            <person name="Daum C."/>
            <person name="Gordon S."/>
            <person name="Gould B."/>
            <person name="Lipzen A."/>
            <person name="Macqueen A."/>
            <person name="Palacio-Mejia J."/>
            <person name="Plott C."/>
            <person name="Shakirov E."/>
            <person name="Shu S."/>
            <person name="Yoshinaga Y."/>
            <person name="Zane M."/>
            <person name="Rokhsar D."/>
            <person name="Grimwood J."/>
            <person name="Schmutz J."/>
            <person name="Juenger T."/>
        </authorList>
    </citation>
    <scope>NUCLEOTIDE SEQUENCE [LARGE SCALE GENOMIC DNA]</scope>
    <source>
        <strain evidence="2">FIL2</strain>
    </source>
</reference>
<dbReference type="EMBL" id="CM008050">
    <property type="protein sequence ID" value="PVH37711.1"/>
    <property type="molecule type" value="Genomic_DNA"/>
</dbReference>
<dbReference type="AlphaFoldDB" id="A0A2T8IJ67"/>
<feature type="compositionally biased region" description="Basic and acidic residues" evidence="1">
    <location>
        <begin position="74"/>
        <end position="89"/>
    </location>
</feature>
<evidence type="ECO:0000313" key="2">
    <source>
        <dbReference type="EMBL" id="PVH37711.1"/>
    </source>
</evidence>
<feature type="region of interest" description="Disordered" evidence="1">
    <location>
        <begin position="1"/>
        <end position="36"/>
    </location>
</feature>
<dbReference type="Gramene" id="PVH37711">
    <property type="protein sequence ID" value="PVH37711"/>
    <property type="gene ID" value="PAHAL_5G065900"/>
</dbReference>
<protein>
    <submittedName>
        <fullName evidence="2">Uncharacterized protein</fullName>
    </submittedName>
</protein>
<feature type="region of interest" description="Disordered" evidence="1">
    <location>
        <begin position="50"/>
        <end position="105"/>
    </location>
</feature>
<dbReference type="Proteomes" id="UP000243499">
    <property type="component" value="Chromosome 5"/>
</dbReference>
<accession>A0A2T8IJ67</accession>
<organism evidence="2">
    <name type="scientific">Panicum hallii</name>
    <dbReference type="NCBI Taxonomy" id="206008"/>
    <lineage>
        <taxon>Eukaryota</taxon>
        <taxon>Viridiplantae</taxon>
        <taxon>Streptophyta</taxon>
        <taxon>Embryophyta</taxon>
        <taxon>Tracheophyta</taxon>
        <taxon>Spermatophyta</taxon>
        <taxon>Magnoliopsida</taxon>
        <taxon>Liliopsida</taxon>
        <taxon>Poales</taxon>
        <taxon>Poaceae</taxon>
        <taxon>PACMAD clade</taxon>
        <taxon>Panicoideae</taxon>
        <taxon>Panicodae</taxon>
        <taxon>Paniceae</taxon>
        <taxon>Panicinae</taxon>
        <taxon>Panicum</taxon>
        <taxon>Panicum sect. Panicum</taxon>
    </lineage>
</organism>
<proteinExistence type="predicted"/>
<name>A0A2T8IJ67_9POAL</name>
<evidence type="ECO:0000256" key="1">
    <source>
        <dbReference type="SAM" id="MobiDB-lite"/>
    </source>
</evidence>